<sequence>MTKKPTQTIAYASILIAFGILIPMIMPIKVIIGPASFTLASHVPIFLASFISLPIAFFVSLGTTLGFFLAGFPIVIVMRALSQVIFALIAADYFTNKKHLQKSVLEILPFAILINIIHGLGEFVAVYLMTSTAHMDMAYIWSLVGLVGFGTLIHGIVDFYLAFALWKILTDKVGLKLLT</sequence>
<proteinExistence type="predicted"/>
<dbReference type="Proteomes" id="UP001238096">
    <property type="component" value="Chromosome"/>
</dbReference>
<evidence type="ECO:0000313" key="2">
    <source>
        <dbReference type="EMBL" id="WMB28076.1"/>
    </source>
</evidence>
<evidence type="ECO:0000256" key="1">
    <source>
        <dbReference type="SAM" id="Phobius"/>
    </source>
</evidence>
<dbReference type="EMBL" id="CP110509">
    <property type="protein sequence ID" value="WMB28076.1"/>
    <property type="molecule type" value="Genomic_DNA"/>
</dbReference>
<name>A0ABY9LIY2_9STRE</name>
<keyword evidence="1" id="KW-1133">Transmembrane helix</keyword>
<evidence type="ECO:0008006" key="4">
    <source>
        <dbReference type="Google" id="ProtNLM"/>
    </source>
</evidence>
<organism evidence="2 3">
    <name type="scientific">Streptococcus didelphis</name>
    <dbReference type="NCBI Taxonomy" id="102886"/>
    <lineage>
        <taxon>Bacteria</taxon>
        <taxon>Bacillati</taxon>
        <taxon>Bacillota</taxon>
        <taxon>Bacilli</taxon>
        <taxon>Lactobacillales</taxon>
        <taxon>Streptococcaceae</taxon>
        <taxon>Streptococcus</taxon>
    </lineage>
</organism>
<protein>
    <recommendedName>
        <fullName evidence="4">Niacin transporter NiaX</fullName>
    </recommendedName>
</protein>
<keyword evidence="1" id="KW-0812">Transmembrane</keyword>
<keyword evidence="1" id="KW-0472">Membrane</keyword>
<keyword evidence="3" id="KW-1185">Reference proteome</keyword>
<feature type="transmembrane region" description="Helical" evidence="1">
    <location>
        <begin position="44"/>
        <end position="70"/>
    </location>
</feature>
<gene>
    <name evidence="2" type="ORF">N1496_09155</name>
</gene>
<feature type="transmembrane region" description="Helical" evidence="1">
    <location>
        <begin position="140"/>
        <end position="166"/>
    </location>
</feature>
<feature type="transmembrane region" description="Helical" evidence="1">
    <location>
        <begin position="76"/>
        <end position="95"/>
    </location>
</feature>
<feature type="transmembrane region" description="Helical" evidence="1">
    <location>
        <begin position="107"/>
        <end position="128"/>
    </location>
</feature>
<dbReference type="Gene3D" id="1.10.1760.20">
    <property type="match status" value="1"/>
</dbReference>
<evidence type="ECO:0000313" key="3">
    <source>
        <dbReference type="Proteomes" id="UP001238096"/>
    </source>
</evidence>
<accession>A0ABY9LIY2</accession>
<feature type="transmembrane region" description="Helical" evidence="1">
    <location>
        <begin position="12"/>
        <end position="32"/>
    </location>
</feature>
<dbReference type="RefSeq" id="WP_018366858.1">
    <property type="nucleotide sequence ID" value="NZ_CP104407.1"/>
</dbReference>
<reference evidence="3" key="1">
    <citation type="submission" date="2022-10" db="EMBL/GenBank/DDBJ databases">
        <title>Streptococcus didelphis as causative of fatal infections in opossums (Didelphis albiventris).</title>
        <authorList>
            <person name="Breyer G.M."/>
            <person name="Da Silva M.E.R.J."/>
            <person name="Siqueira F.M."/>
        </authorList>
    </citation>
    <scope>NUCLEOTIDE SEQUENCE [LARGE SCALE GENOMIC DNA]</scope>
    <source>
        <strain evidence="3">LBVP101/21</strain>
    </source>
</reference>